<evidence type="ECO:0000313" key="4">
    <source>
        <dbReference type="Proteomes" id="UP001501358"/>
    </source>
</evidence>
<dbReference type="Gene3D" id="2.30.110.10">
    <property type="entry name" value="Electron Transport, Fmn-binding Protein, Chain A"/>
    <property type="match status" value="1"/>
</dbReference>
<dbReference type="SUPFAM" id="SSF50475">
    <property type="entry name" value="FMN-binding split barrel"/>
    <property type="match status" value="1"/>
</dbReference>
<sequence length="176" mass="18664">MPATTAPARAGLPPPGPGPGALRACMSRFATGVTVVTFADDGRPRGATMNSFTSVSTDPPLVLVSVARRARCHDLLPGRPFCVNILGAEQEPLARLFAGSGAHAEPRWAPGARVPRLDNPLAWVECEPWRSYDGGDHTLVLGRVTDLGHRDGDALTYAWSRFGTATESADGIEHLI</sequence>
<dbReference type="Proteomes" id="UP001501358">
    <property type="component" value="Unassembled WGS sequence"/>
</dbReference>
<dbReference type="Pfam" id="PF01613">
    <property type="entry name" value="Flavin_Reduct"/>
    <property type="match status" value="1"/>
</dbReference>
<reference evidence="4" key="1">
    <citation type="journal article" date="2019" name="Int. J. Syst. Evol. Microbiol.">
        <title>The Global Catalogue of Microorganisms (GCM) 10K type strain sequencing project: providing services to taxonomists for standard genome sequencing and annotation.</title>
        <authorList>
            <consortium name="The Broad Institute Genomics Platform"/>
            <consortium name="The Broad Institute Genome Sequencing Center for Infectious Disease"/>
            <person name="Wu L."/>
            <person name="Ma J."/>
        </authorList>
    </citation>
    <scope>NUCLEOTIDE SEQUENCE [LARGE SCALE GENOMIC DNA]</scope>
    <source>
        <strain evidence="4">JCM 6307</strain>
    </source>
</reference>
<name>A0ABP5Y801_9ACTN</name>
<dbReference type="RefSeq" id="WP_344381711.1">
    <property type="nucleotide sequence ID" value="NZ_BAAATA010000003.1"/>
</dbReference>
<keyword evidence="4" id="KW-1185">Reference proteome</keyword>
<dbReference type="SMART" id="SM00903">
    <property type="entry name" value="Flavin_Reduct"/>
    <property type="match status" value="1"/>
</dbReference>
<protein>
    <submittedName>
        <fullName evidence="3">Flavin reductase family protein</fullName>
    </submittedName>
</protein>
<gene>
    <name evidence="3" type="ORF">GCM10010406_08170</name>
</gene>
<evidence type="ECO:0000259" key="2">
    <source>
        <dbReference type="SMART" id="SM00903"/>
    </source>
</evidence>
<dbReference type="InterPro" id="IPR002563">
    <property type="entry name" value="Flavin_Rdtase-like_dom"/>
</dbReference>
<keyword evidence="1" id="KW-0560">Oxidoreductase</keyword>
<organism evidence="3 4">
    <name type="scientific">Streptomyces thermolineatus</name>
    <dbReference type="NCBI Taxonomy" id="44033"/>
    <lineage>
        <taxon>Bacteria</taxon>
        <taxon>Bacillati</taxon>
        <taxon>Actinomycetota</taxon>
        <taxon>Actinomycetes</taxon>
        <taxon>Kitasatosporales</taxon>
        <taxon>Streptomycetaceae</taxon>
        <taxon>Streptomyces</taxon>
    </lineage>
</organism>
<evidence type="ECO:0000313" key="3">
    <source>
        <dbReference type="EMBL" id="GAA2474514.1"/>
    </source>
</evidence>
<dbReference type="PANTHER" id="PTHR30466:SF1">
    <property type="entry name" value="FMN REDUCTASE (NADH) RUTF"/>
    <property type="match status" value="1"/>
</dbReference>
<dbReference type="PANTHER" id="PTHR30466">
    <property type="entry name" value="FLAVIN REDUCTASE"/>
    <property type="match status" value="1"/>
</dbReference>
<accession>A0ABP5Y801</accession>
<proteinExistence type="predicted"/>
<evidence type="ECO:0000256" key="1">
    <source>
        <dbReference type="ARBA" id="ARBA00023002"/>
    </source>
</evidence>
<dbReference type="EMBL" id="BAAATA010000003">
    <property type="protein sequence ID" value="GAA2474514.1"/>
    <property type="molecule type" value="Genomic_DNA"/>
</dbReference>
<dbReference type="InterPro" id="IPR012349">
    <property type="entry name" value="Split_barrel_FMN-bd"/>
</dbReference>
<feature type="domain" description="Flavin reductase like" evidence="2">
    <location>
        <begin position="26"/>
        <end position="164"/>
    </location>
</feature>
<comment type="caution">
    <text evidence="3">The sequence shown here is derived from an EMBL/GenBank/DDBJ whole genome shotgun (WGS) entry which is preliminary data.</text>
</comment>
<dbReference type="InterPro" id="IPR050268">
    <property type="entry name" value="NADH-dep_flavin_reductase"/>
</dbReference>